<dbReference type="GO" id="GO:0000160">
    <property type="term" value="P:phosphorelay signal transduction system"/>
    <property type="evidence" value="ECO:0007669"/>
    <property type="project" value="UniProtKB-KW"/>
</dbReference>
<name>A0A329LXF3_9BACL</name>
<dbReference type="Gene3D" id="3.40.50.2300">
    <property type="match status" value="1"/>
</dbReference>
<dbReference type="CDD" id="cd17536">
    <property type="entry name" value="REC_YesN-like"/>
    <property type="match status" value="1"/>
</dbReference>
<gene>
    <name evidence="11" type="ORF">DQG23_34190</name>
</gene>
<keyword evidence="2" id="KW-0963">Cytoplasm</keyword>
<dbReference type="Gene3D" id="1.10.10.60">
    <property type="entry name" value="Homeodomain-like"/>
    <property type="match status" value="2"/>
</dbReference>
<dbReference type="InterPro" id="IPR011006">
    <property type="entry name" value="CheY-like_superfamily"/>
</dbReference>
<feature type="domain" description="Response regulatory" evidence="10">
    <location>
        <begin position="25"/>
        <end position="142"/>
    </location>
</feature>
<feature type="domain" description="HTH araC/xylS-type" evidence="9">
    <location>
        <begin position="450"/>
        <end position="548"/>
    </location>
</feature>
<feature type="modified residue" description="4-aspartylphosphate" evidence="8">
    <location>
        <position position="77"/>
    </location>
</feature>
<dbReference type="Pfam" id="PF00072">
    <property type="entry name" value="Response_reg"/>
    <property type="match status" value="1"/>
</dbReference>
<dbReference type="GO" id="GO:0003700">
    <property type="term" value="F:DNA-binding transcription factor activity"/>
    <property type="evidence" value="ECO:0007669"/>
    <property type="project" value="InterPro"/>
</dbReference>
<evidence type="ECO:0000256" key="3">
    <source>
        <dbReference type="ARBA" id="ARBA00022553"/>
    </source>
</evidence>
<keyword evidence="6" id="KW-0238">DNA-binding</keyword>
<dbReference type="PANTHER" id="PTHR42713">
    <property type="entry name" value="HISTIDINE KINASE-RELATED"/>
    <property type="match status" value="1"/>
</dbReference>
<evidence type="ECO:0008006" key="13">
    <source>
        <dbReference type="Google" id="ProtNLM"/>
    </source>
</evidence>
<dbReference type="SUPFAM" id="SSF46689">
    <property type="entry name" value="Homeodomain-like"/>
    <property type="match status" value="2"/>
</dbReference>
<evidence type="ECO:0000313" key="12">
    <source>
        <dbReference type="Proteomes" id="UP000250369"/>
    </source>
</evidence>
<evidence type="ECO:0000256" key="7">
    <source>
        <dbReference type="ARBA" id="ARBA00023163"/>
    </source>
</evidence>
<evidence type="ECO:0000256" key="6">
    <source>
        <dbReference type="ARBA" id="ARBA00023125"/>
    </source>
</evidence>
<sequence>MVRNAACQEAVLPETQRAGGIVLYRVLIAEDEFLVRIGVKNSIPWEEYGMSVIADVSNGKEAWDIYEKEKPDLIITDIKMPIMGGMELIERIRDKDASTKIVILSCLSEFELARKALSMGVSDYILKLTMTPEEMQQVIAKISAEMASLKRPAVSGESRAQRIERQEKLLKDFLFGGLYSAEEFAALSGGTGRSKPADRLLICLMEIDRYDALKDRFNDDYGHLTEINMTNVLHDVADTYDHVQLAHDQKNRFMLVIGSPSSQSDAQFGQETETLLQHLRQVCSTYLNTTATFAISSAGSGYSQIKELHKESLLALEMKFVCGEGTTLRYSQESIRQRNGRIREALLQLEASWNLVDDSLRQALSEQLNKFLQEKRYGNTDVLNFFLRLMQVSLLTVRLQEDSIWSLHELASASVRTARTLEEAAGCFEDYLSRLVQCRAATPQWSKEVKEAVRYMELHYNQAITLQQLAKHVNLSPAYFSTLFKKETTCSPIDYLIQYRIGKAKELLLESDSLAYEIAEMVGIPDHSYFSRIFKKMTGMNPKSFRISADRNGEYAYADQS</sequence>
<keyword evidence="5" id="KW-0805">Transcription regulation</keyword>
<keyword evidence="4" id="KW-0902">Two-component regulatory system</keyword>
<reference evidence="11 12" key="1">
    <citation type="journal article" date="2009" name="Int. J. Syst. Evol. Microbiol.">
        <title>Paenibacillus contaminans sp. nov., isolated from a contaminated laboratory plate.</title>
        <authorList>
            <person name="Chou J.H."/>
            <person name="Lee J.H."/>
            <person name="Lin M.C."/>
            <person name="Chang P.S."/>
            <person name="Arun A.B."/>
            <person name="Young C.C."/>
            <person name="Chen W.M."/>
        </authorList>
    </citation>
    <scope>NUCLEOTIDE SEQUENCE [LARGE SCALE GENOMIC DNA]</scope>
    <source>
        <strain evidence="11 12">CKOBP-6</strain>
    </source>
</reference>
<keyword evidence="7" id="KW-0804">Transcription</keyword>
<comment type="caution">
    <text evidence="11">The sequence shown here is derived from an EMBL/GenBank/DDBJ whole genome shotgun (WGS) entry which is preliminary data.</text>
</comment>
<keyword evidence="12" id="KW-1185">Reference proteome</keyword>
<evidence type="ECO:0000259" key="10">
    <source>
        <dbReference type="PROSITE" id="PS50110"/>
    </source>
</evidence>
<proteinExistence type="predicted"/>
<evidence type="ECO:0000313" key="11">
    <source>
        <dbReference type="EMBL" id="RAV12635.1"/>
    </source>
</evidence>
<evidence type="ECO:0000256" key="4">
    <source>
        <dbReference type="ARBA" id="ARBA00023012"/>
    </source>
</evidence>
<dbReference type="PROSITE" id="PS50110">
    <property type="entry name" value="RESPONSE_REGULATORY"/>
    <property type="match status" value="1"/>
</dbReference>
<dbReference type="SMART" id="SM00342">
    <property type="entry name" value="HTH_ARAC"/>
    <property type="match status" value="1"/>
</dbReference>
<dbReference type="GO" id="GO:0005737">
    <property type="term" value="C:cytoplasm"/>
    <property type="evidence" value="ECO:0007669"/>
    <property type="project" value="UniProtKB-SubCell"/>
</dbReference>
<evidence type="ECO:0000259" key="9">
    <source>
        <dbReference type="PROSITE" id="PS01124"/>
    </source>
</evidence>
<comment type="subcellular location">
    <subcellularLocation>
        <location evidence="1">Cytoplasm</location>
    </subcellularLocation>
</comment>
<dbReference type="SUPFAM" id="SSF52172">
    <property type="entry name" value="CheY-like"/>
    <property type="match status" value="1"/>
</dbReference>
<accession>A0A329LXF3</accession>
<dbReference type="GO" id="GO:0043565">
    <property type="term" value="F:sequence-specific DNA binding"/>
    <property type="evidence" value="ECO:0007669"/>
    <property type="project" value="InterPro"/>
</dbReference>
<dbReference type="InterPro" id="IPR018060">
    <property type="entry name" value="HTH_AraC"/>
</dbReference>
<organism evidence="11 12">
    <name type="scientific">Paenibacillus contaminans</name>
    <dbReference type="NCBI Taxonomy" id="450362"/>
    <lineage>
        <taxon>Bacteria</taxon>
        <taxon>Bacillati</taxon>
        <taxon>Bacillota</taxon>
        <taxon>Bacilli</taxon>
        <taxon>Bacillales</taxon>
        <taxon>Paenibacillaceae</taxon>
        <taxon>Paenibacillus</taxon>
    </lineage>
</organism>
<keyword evidence="3 8" id="KW-0597">Phosphoprotein</keyword>
<dbReference type="Pfam" id="PF12833">
    <property type="entry name" value="HTH_18"/>
    <property type="match status" value="1"/>
</dbReference>
<dbReference type="EMBL" id="QMFB01000032">
    <property type="protein sequence ID" value="RAV12635.1"/>
    <property type="molecule type" value="Genomic_DNA"/>
</dbReference>
<evidence type="ECO:0000256" key="1">
    <source>
        <dbReference type="ARBA" id="ARBA00004496"/>
    </source>
</evidence>
<evidence type="ECO:0000256" key="2">
    <source>
        <dbReference type="ARBA" id="ARBA00022490"/>
    </source>
</evidence>
<dbReference type="InterPro" id="IPR001789">
    <property type="entry name" value="Sig_transdc_resp-reg_receiver"/>
</dbReference>
<evidence type="ECO:0000256" key="5">
    <source>
        <dbReference type="ARBA" id="ARBA00023015"/>
    </source>
</evidence>
<dbReference type="PANTHER" id="PTHR42713:SF3">
    <property type="entry name" value="TRANSCRIPTIONAL REGULATORY PROTEIN HPTR"/>
    <property type="match status" value="1"/>
</dbReference>
<dbReference type="InterPro" id="IPR009057">
    <property type="entry name" value="Homeodomain-like_sf"/>
</dbReference>
<dbReference type="AlphaFoldDB" id="A0A329LXF3"/>
<protein>
    <recommendedName>
        <fullName evidence="13">DNA-binding response regulator</fullName>
    </recommendedName>
</protein>
<dbReference type="InterPro" id="IPR051552">
    <property type="entry name" value="HptR"/>
</dbReference>
<evidence type="ECO:0000256" key="8">
    <source>
        <dbReference type="PROSITE-ProRule" id="PRU00169"/>
    </source>
</evidence>
<dbReference type="SMART" id="SM00448">
    <property type="entry name" value="REC"/>
    <property type="match status" value="1"/>
</dbReference>
<dbReference type="PROSITE" id="PS01124">
    <property type="entry name" value="HTH_ARAC_FAMILY_2"/>
    <property type="match status" value="1"/>
</dbReference>
<dbReference type="Proteomes" id="UP000250369">
    <property type="component" value="Unassembled WGS sequence"/>
</dbReference>